<dbReference type="GO" id="GO:0047196">
    <property type="term" value="F:long-chain-alcohol O-fatty-acyltransferase activity"/>
    <property type="evidence" value="ECO:0007669"/>
    <property type="project" value="UniProtKB-EC"/>
</dbReference>
<comment type="pathway">
    <text evidence="4">Lipid metabolism.</text>
</comment>
<sequence>YLASLSTLPLDDSRPLWEVHVLNFQTSEAAAPLAFRIHHAIGDGMSLISLLVACDQKPKILPPARRKRPICGVPPRAAATSPGALVLSYALLAWHSVVDLARLLAMPLLPGDPRTVFTGVKFRRKRFVSHSLSLDDVKHVKNALNCTVNDVLLGVLSAALTRYYFRKQGDHFAKKSCLRLRLIVPVDMRPTPGIQKLENMMDPHTNNDARWGNRIGYMILPFYIASHEDPLEYVRQAKKSADRKKYSLETIFTKTISEMATNFFGLKIAGFLFRRIVSSTTALSSNMTGPIEQLELFGNKVLYIAP</sequence>
<evidence type="ECO:0000313" key="14">
    <source>
        <dbReference type="Proteomes" id="UP000324897"/>
    </source>
</evidence>
<feature type="domain" description="O-acyltransferase WSD1 C-terminal" evidence="12">
    <location>
        <begin position="211"/>
        <end position="306"/>
    </location>
</feature>
<evidence type="ECO:0000259" key="11">
    <source>
        <dbReference type="Pfam" id="PF03007"/>
    </source>
</evidence>
<dbReference type="GO" id="GO:0004144">
    <property type="term" value="F:diacylglycerol O-acyltransferase activity"/>
    <property type="evidence" value="ECO:0007669"/>
    <property type="project" value="UniProtKB-EC"/>
</dbReference>
<keyword evidence="6" id="KW-0256">Endoplasmic reticulum</keyword>
<name>A0A5J9THI3_9POAL</name>
<comment type="subcellular location">
    <subcellularLocation>
        <location evidence="1">Cell membrane</location>
        <topology evidence="1">Single-pass membrane protein</topology>
    </subcellularLocation>
    <subcellularLocation>
        <location evidence="2">Endoplasmic reticulum membrane</location>
    </subcellularLocation>
</comment>
<accession>A0A5J9THI3</accession>
<keyword evidence="5" id="KW-0808">Transferase</keyword>
<comment type="catalytic activity">
    <reaction evidence="9">
        <text>a long chain fatty alcohol + a fatty acyl-CoA = a long-chain alcohol wax ester + CoA</text>
        <dbReference type="Rhea" id="RHEA:38443"/>
        <dbReference type="ChEBI" id="CHEBI:17135"/>
        <dbReference type="ChEBI" id="CHEBI:57287"/>
        <dbReference type="ChEBI" id="CHEBI:77636"/>
        <dbReference type="ChEBI" id="CHEBI:235323"/>
        <dbReference type="EC" id="2.3.1.75"/>
    </reaction>
</comment>
<dbReference type="InterPro" id="IPR004255">
    <property type="entry name" value="O-acyltransferase_WSD1_N"/>
</dbReference>
<evidence type="ECO:0000256" key="4">
    <source>
        <dbReference type="ARBA" id="ARBA00005189"/>
    </source>
</evidence>
<dbReference type="GO" id="GO:0005886">
    <property type="term" value="C:plasma membrane"/>
    <property type="evidence" value="ECO:0007669"/>
    <property type="project" value="UniProtKB-SubCell"/>
</dbReference>
<dbReference type="GO" id="GO:0005789">
    <property type="term" value="C:endoplasmic reticulum membrane"/>
    <property type="evidence" value="ECO:0007669"/>
    <property type="project" value="UniProtKB-SubCell"/>
</dbReference>
<dbReference type="PANTHER" id="PTHR31650">
    <property type="entry name" value="O-ACYLTRANSFERASE (WSD1-LIKE) FAMILY PROTEIN"/>
    <property type="match status" value="1"/>
</dbReference>
<evidence type="ECO:0000256" key="9">
    <source>
        <dbReference type="ARBA" id="ARBA00047604"/>
    </source>
</evidence>
<evidence type="ECO:0000256" key="2">
    <source>
        <dbReference type="ARBA" id="ARBA00004586"/>
    </source>
</evidence>
<evidence type="ECO:0000256" key="6">
    <source>
        <dbReference type="ARBA" id="ARBA00022824"/>
    </source>
</evidence>
<evidence type="ECO:0000256" key="10">
    <source>
        <dbReference type="ARBA" id="ARBA00048109"/>
    </source>
</evidence>
<organism evidence="13 14">
    <name type="scientific">Eragrostis curvula</name>
    <name type="common">weeping love grass</name>
    <dbReference type="NCBI Taxonomy" id="38414"/>
    <lineage>
        <taxon>Eukaryota</taxon>
        <taxon>Viridiplantae</taxon>
        <taxon>Streptophyta</taxon>
        <taxon>Embryophyta</taxon>
        <taxon>Tracheophyta</taxon>
        <taxon>Spermatophyta</taxon>
        <taxon>Magnoliopsida</taxon>
        <taxon>Liliopsida</taxon>
        <taxon>Poales</taxon>
        <taxon>Poaceae</taxon>
        <taxon>PACMAD clade</taxon>
        <taxon>Chloridoideae</taxon>
        <taxon>Eragrostideae</taxon>
        <taxon>Eragrostidinae</taxon>
        <taxon>Eragrostis</taxon>
    </lineage>
</organism>
<gene>
    <name evidence="13" type="ORF">EJB05_44290</name>
</gene>
<dbReference type="OrthoDB" id="619536at2759"/>
<reference evidence="13 14" key="1">
    <citation type="journal article" date="2019" name="Sci. Rep.">
        <title>A high-quality genome of Eragrostis curvula grass provides insights into Poaceae evolution and supports new strategies to enhance forage quality.</title>
        <authorList>
            <person name="Carballo J."/>
            <person name="Santos B.A.C.M."/>
            <person name="Zappacosta D."/>
            <person name="Garbus I."/>
            <person name="Selva J.P."/>
            <person name="Gallo C.A."/>
            <person name="Diaz A."/>
            <person name="Albertini E."/>
            <person name="Caccamo M."/>
            <person name="Echenique V."/>
        </authorList>
    </citation>
    <scope>NUCLEOTIDE SEQUENCE [LARGE SCALE GENOMIC DNA]</scope>
    <source>
        <strain evidence="14">cv. Victoria</strain>
        <tissue evidence="13">Leaf</tissue>
    </source>
</reference>
<comment type="catalytic activity">
    <reaction evidence="10">
        <text>an acyl-CoA + a 1,2-diacyl-sn-glycerol = a triacyl-sn-glycerol + CoA</text>
        <dbReference type="Rhea" id="RHEA:10868"/>
        <dbReference type="ChEBI" id="CHEBI:17815"/>
        <dbReference type="ChEBI" id="CHEBI:57287"/>
        <dbReference type="ChEBI" id="CHEBI:58342"/>
        <dbReference type="ChEBI" id="CHEBI:64615"/>
        <dbReference type="EC" id="2.3.1.20"/>
    </reaction>
</comment>
<dbReference type="UniPathway" id="UPA00282"/>
<comment type="caution">
    <text evidence="13">The sequence shown here is derived from an EMBL/GenBank/DDBJ whole genome shotgun (WGS) entry which is preliminary data.</text>
</comment>
<feature type="non-terminal residue" evidence="13">
    <location>
        <position position="306"/>
    </location>
</feature>
<keyword evidence="14" id="KW-1185">Reference proteome</keyword>
<dbReference type="PANTHER" id="PTHR31650:SF42">
    <property type="entry name" value="OS01G0770100 PROTEIN"/>
    <property type="match status" value="1"/>
</dbReference>
<evidence type="ECO:0000256" key="5">
    <source>
        <dbReference type="ARBA" id="ARBA00022679"/>
    </source>
</evidence>
<dbReference type="InterPro" id="IPR009721">
    <property type="entry name" value="O-acyltransferase_WSD1_C"/>
</dbReference>
<dbReference type="Pfam" id="PF06974">
    <property type="entry name" value="WS_DGAT_C"/>
    <property type="match status" value="1"/>
</dbReference>
<proteinExistence type="inferred from homology"/>
<evidence type="ECO:0000256" key="1">
    <source>
        <dbReference type="ARBA" id="ARBA00004162"/>
    </source>
</evidence>
<evidence type="ECO:0000256" key="7">
    <source>
        <dbReference type="ARBA" id="ARBA00023315"/>
    </source>
</evidence>
<feature type="non-terminal residue" evidence="13">
    <location>
        <position position="1"/>
    </location>
</feature>
<dbReference type="Gramene" id="TVU10744">
    <property type="protein sequence ID" value="TVU10744"/>
    <property type="gene ID" value="EJB05_44290"/>
</dbReference>
<dbReference type="InterPro" id="IPR045034">
    <property type="entry name" value="O-acyltransferase_WSD1-like"/>
</dbReference>
<dbReference type="Proteomes" id="UP000324897">
    <property type="component" value="Chromosome 3"/>
</dbReference>
<dbReference type="GO" id="GO:0019432">
    <property type="term" value="P:triglyceride biosynthetic process"/>
    <property type="evidence" value="ECO:0007669"/>
    <property type="project" value="UniProtKB-UniPathway"/>
</dbReference>
<protein>
    <submittedName>
        <fullName evidence="13">Uncharacterized protein</fullName>
    </submittedName>
</protein>
<comment type="pathway">
    <text evidence="3">Glycerolipid metabolism; triacylglycerol biosynthesis.</text>
</comment>
<evidence type="ECO:0000259" key="12">
    <source>
        <dbReference type="Pfam" id="PF06974"/>
    </source>
</evidence>
<keyword evidence="7" id="KW-0012">Acyltransferase</keyword>
<evidence type="ECO:0000256" key="8">
    <source>
        <dbReference type="ARBA" id="ARBA00024360"/>
    </source>
</evidence>
<evidence type="ECO:0000313" key="13">
    <source>
        <dbReference type="EMBL" id="TVU10744.1"/>
    </source>
</evidence>
<comment type="similarity">
    <text evidence="8">In the N-terminal section; belongs to the long-chain O-acyltransferase family.</text>
</comment>
<evidence type="ECO:0000256" key="3">
    <source>
        <dbReference type="ARBA" id="ARBA00004771"/>
    </source>
</evidence>
<feature type="domain" description="O-acyltransferase WSD1-like N-terminal" evidence="11">
    <location>
        <begin position="3"/>
        <end position="151"/>
    </location>
</feature>
<dbReference type="EMBL" id="RWGY01000039">
    <property type="protein sequence ID" value="TVU10744.1"/>
    <property type="molecule type" value="Genomic_DNA"/>
</dbReference>
<dbReference type="Pfam" id="PF03007">
    <property type="entry name" value="WS_DGAT_cat"/>
    <property type="match status" value="1"/>
</dbReference>
<dbReference type="AlphaFoldDB" id="A0A5J9THI3"/>